<dbReference type="SUPFAM" id="SSF51004">
    <property type="entry name" value="C-terminal (heme d1) domain of cytochrome cd1-nitrite reductase"/>
    <property type="match status" value="1"/>
</dbReference>
<dbReference type="PANTHER" id="PTHR30344:SF1">
    <property type="entry name" value="6-PHOSPHOGLUCONOLACTONASE"/>
    <property type="match status" value="1"/>
</dbReference>
<dbReference type="Proteomes" id="UP001523216">
    <property type="component" value="Unassembled WGS sequence"/>
</dbReference>
<dbReference type="InterPro" id="IPR011048">
    <property type="entry name" value="Haem_d1_sf"/>
</dbReference>
<dbReference type="InterPro" id="IPR015943">
    <property type="entry name" value="WD40/YVTN_repeat-like_dom_sf"/>
</dbReference>
<reference evidence="2 3" key="1">
    <citation type="submission" date="2022-06" db="EMBL/GenBank/DDBJ databases">
        <title>Actinoplanes abujensis sp. nov., isolated from Nigerian arid soil.</title>
        <authorList>
            <person name="Ding P."/>
        </authorList>
    </citation>
    <scope>NUCLEOTIDE SEQUENCE [LARGE SCALE GENOMIC DNA]</scope>
    <source>
        <strain evidence="3">TRM88002</strain>
    </source>
</reference>
<name>A0ABT0Y4B8_9ACTN</name>
<dbReference type="EMBL" id="JAMQOL010000034">
    <property type="protein sequence ID" value="MCM4080675.1"/>
    <property type="molecule type" value="Genomic_DNA"/>
</dbReference>
<dbReference type="InterPro" id="IPR019405">
    <property type="entry name" value="Lactonase_7-beta_prop"/>
</dbReference>
<dbReference type="Gene3D" id="2.130.10.10">
    <property type="entry name" value="YVTN repeat-like/Quinoprotein amine dehydrogenase"/>
    <property type="match status" value="1"/>
</dbReference>
<dbReference type="RefSeq" id="WP_251800456.1">
    <property type="nucleotide sequence ID" value="NZ_JAMQOL010000034.1"/>
</dbReference>
<comment type="caution">
    <text evidence="2">The sequence shown here is derived from an EMBL/GenBank/DDBJ whole genome shotgun (WGS) entry which is preliminary data.</text>
</comment>
<dbReference type="PANTHER" id="PTHR30344">
    <property type="entry name" value="6-PHOSPHOGLUCONOLACTONASE-RELATED"/>
    <property type="match status" value="1"/>
</dbReference>
<protein>
    <submittedName>
        <fullName evidence="2">Lactonase family protein</fullName>
    </submittedName>
</protein>
<proteinExistence type="inferred from homology"/>
<evidence type="ECO:0000313" key="2">
    <source>
        <dbReference type="EMBL" id="MCM4080675.1"/>
    </source>
</evidence>
<accession>A0ABT0Y4B8</accession>
<organism evidence="2 3">
    <name type="scientific">Paractinoplanes hotanensis</name>
    <dbReference type="NCBI Taxonomy" id="2906497"/>
    <lineage>
        <taxon>Bacteria</taxon>
        <taxon>Bacillati</taxon>
        <taxon>Actinomycetota</taxon>
        <taxon>Actinomycetes</taxon>
        <taxon>Micromonosporales</taxon>
        <taxon>Micromonosporaceae</taxon>
        <taxon>Paractinoplanes</taxon>
    </lineage>
</organism>
<evidence type="ECO:0000313" key="3">
    <source>
        <dbReference type="Proteomes" id="UP001523216"/>
    </source>
</evidence>
<keyword evidence="3" id="KW-1185">Reference proteome</keyword>
<comment type="similarity">
    <text evidence="1">Belongs to the cycloisomerase 2 family.</text>
</comment>
<sequence>MGAKDELVFVGGYTADKGGDGEGIVLLTRDPSTGVLSRRGVVARTPSPSFLARHPSLPVLYAVNELDPDGAVSAFTVAADGSLTPLAGRPTGGSDPAHLAVTPDGRHLLVANYGTGSVAVFPLDDEGAPGEHSDLLDLKGSGPVADRQAGPHAHMVFPVRDEVLIADLGSDKVWRARLDPVLGRLTLLGAAVAAEPGTGPRHVRFSPDGALFVVGELSGDLTWWRPSADGSLAPAGRAATTAATGENYPSEIVVRPDGRFVYVANRGANTIATFTWDGETAALVAETPTEGDWPRHMILTGDHLYVTNQRSQSVTTLRIDAETGVPVPQGAPMAEPTPTSLLRWSVIGRS</sequence>
<dbReference type="Pfam" id="PF10282">
    <property type="entry name" value="Lactonase"/>
    <property type="match status" value="1"/>
</dbReference>
<gene>
    <name evidence="2" type="ORF">LXN57_24150</name>
</gene>
<dbReference type="InterPro" id="IPR050282">
    <property type="entry name" value="Cycloisomerase_2"/>
</dbReference>
<evidence type="ECO:0000256" key="1">
    <source>
        <dbReference type="ARBA" id="ARBA00005564"/>
    </source>
</evidence>